<gene>
    <name evidence="1" type="ORF">DSO57_1038001</name>
</gene>
<name>A0ACC2UJM5_9FUNG</name>
<sequence length="1126" mass="122294">MEVPEVAPPQTTTMKATESPSRSKTKTLKPSSKPSTTSSSEKTSKPEETSIQGLTDSDAFISEQVAPEVTIPSQASVAEAAEKDYESLAEAFGAEVPGLLPQSTLPQAKSEDFENLLPSKTSSDEIPDTKLVHPQTTMTKTTQSLDPSGTRGFLPSSDFPTASPSENTSIHLSSESQLPTSSEGLVYQSSERVMSEVAIPSSQTSAAEKDFGSLSRTFEDKTSGSLTLSQNQYHKTLQPSETAFDDAQSTKSVSLQATTTVATQGYAHSETSATKSYTKPLANMPSENVANELNIALPVTSDSTGLYSTFSEKLEPEATLTSLVSVTETSEKGNQSLLNALSAELNESLPRPTSAQDPSQDSNIIHAPKAVSEEASIDILVSSHTTTEMTTLSPFLSTKIMANASLGAVPTSAQRNIDKMLEDAVVISSDLKPTPTMNTGQVIAPTIDSETSYSSSSSAIPTGTELKLQPLTSTSESLRQPPATHDVAQIEANTKENISNSRDGYPQISQVRTTTDGSWSSNGMPSMSSADLPTSDTNGSQTSSQTTPRFNVGNLDHISATLSKPLSMPTKGAVANHYPSESMSDLAPKETLLETSNVEELTPRVPTQGMPEYTDGLQPKISNHQNPIPLETLSQTYLVDHIGNVITRSLQTTTERIELPSAVVLPSELVKTQDIQASEIQPTTTKKTNPYSDEALTQERSIVETNIPTPTLSSESSQEKHPANFQGLPQEESTTAIPLSIQQTENPQQTLALNSKMGHTRTQEEPSSKFSTQMPDSESAPQSLENEQTSLNYTEKIAQKPLTQQVPQSFTPDLPSSIPPSEKTAHEDASQDSIMSSSQGKILPETKRVDNHVSASHPPSHQSSKVLELELSEDSELDSTPRQPQTVESFTPQEETPRSILHLSPHVSKKVPHAENIDDQSIPISSLSSQKKDTESQEEANVQPDFIHLPSQQEIQVSREETDETPINVLHPASHEPKKIPQLQEEMDDQPTLHTRPISHKARTGPTLQQDSQTDSLPHPSSPKARIIPRIQDDDEISGFVINPSSPGQGPPPPPPHSRQKQTSPSLFHAKNYKIQQRYPIPRYRKKINHPLLRAHHLKEQEEYPSHSQKRDTPSLSYAPHKEEES</sequence>
<reference evidence="1" key="1">
    <citation type="submission" date="2022-04" db="EMBL/GenBank/DDBJ databases">
        <title>Genome of the entomopathogenic fungus Entomophthora muscae.</title>
        <authorList>
            <person name="Elya C."/>
            <person name="Lovett B.R."/>
            <person name="Lee E."/>
            <person name="Macias A.M."/>
            <person name="Hajek A.E."/>
            <person name="De Bivort B.L."/>
            <person name="Kasson M.T."/>
            <person name="De Fine Licht H.H."/>
            <person name="Stajich J.E."/>
        </authorList>
    </citation>
    <scope>NUCLEOTIDE SEQUENCE</scope>
    <source>
        <strain evidence="1">Berkeley</strain>
    </source>
</reference>
<proteinExistence type="predicted"/>
<keyword evidence="2" id="KW-1185">Reference proteome</keyword>
<dbReference type="EMBL" id="QTSX02000442">
    <property type="protein sequence ID" value="KAJ9086967.1"/>
    <property type="molecule type" value="Genomic_DNA"/>
</dbReference>
<protein>
    <submittedName>
        <fullName evidence="1">Uncharacterized protein</fullName>
    </submittedName>
</protein>
<comment type="caution">
    <text evidence="1">The sequence shown here is derived from an EMBL/GenBank/DDBJ whole genome shotgun (WGS) entry which is preliminary data.</text>
</comment>
<evidence type="ECO:0000313" key="1">
    <source>
        <dbReference type="EMBL" id="KAJ9086967.1"/>
    </source>
</evidence>
<accession>A0ACC2UJM5</accession>
<evidence type="ECO:0000313" key="2">
    <source>
        <dbReference type="Proteomes" id="UP001165960"/>
    </source>
</evidence>
<organism evidence="1 2">
    <name type="scientific">Entomophthora muscae</name>
    <dbReference type="NCBI Taxonomy" id="34485"/>
    <lineage>
        <taxon>Eukaryota</taxon>
        <taxon>Fungi</taxon>
        <taxon>Fungi incertae sedis</taxon>
        <taxon>Zoopagomycota</taxon>
        <taxon>Entomophthoromycotina</taxon>
        <taxon>Entomophthoromycetes</taxon>
        <taxon>Entomophthorales</taxon>
        <taxon>Entomophthoraceae</taxon>
        <taxon>Entomophthora</taxon>
    </lineage>
</organism>
<dbReference type="Proteomes" id="UP001165960">
    <property type="component" value="Unassembled WGS sequence"/>
</dbReference>